<keyword evidence="2" id="KW-1185">Reference proteome</keyword>
<dbReference type="RefSeq" id="WP_066398634.1">
    <property type="nucleotide sequence ID" value="NZ_CP015378.1"/>
</dbReference>
<protein>
    <submittedName>
        <fullName evidence="1">Uncharacterized protein</fullName>
    </submittedName>
</protein>
<proteinExistence type="predicted"/>
<accession>A0A160IQT5</accession>
<sequence length="123" mass="14598">MNLFSSITEESFDYLIRDYGFSEPVDTDGSWKTTFLYVNDQLEIEIELNYRDMDTFIYMRRLDHKQKEQSPRMQLEEILNVEPIKSNGDQTTIEQFEKGITNKAKLLENNLNQIISKTEKIFS</sequence>
<dbReference type="AlphaFoldDB" id="A0A160IQT5"/>
<gene>
    <name evidence="1" type="ORF">ABE65_019400</name>
</gene>
<name>A0A160IQT5_9BACL</name>
<evidence type="ECO:0000313" key="2">
    <source>
        <dbReference type="Proteomes" id="UP000076623"/>
    </source>
</evidence>
<dbReference type="KEGG" id="fpn:ABE65_019400"/>
<reference evidence="1 2" key="1">
    <citation type="submission" date="2016-04" db="EMBL/GenBank/DDBJ databases">
        <title>Complete genome sequence of Fictibacillus phosphorivorans G25-29, a strain toxic to nematodes.</title>
        <authorList>
            <person name="Zheng Z."/>
        </authorList>
    </citation>
    <scope>NUCLEOTIDE SEQUENCE [LARGE SCALE GENOMIC DNA]</scope>
    <source>
        <strain evidence="1 2">G25-29</strain>
    </source>
</reference>
<evidence type="ECO:0000313" key="1">
    <source>
        <dbReference type="EMBL" id="ANC78848.1"/>
    </source>
</evidence>
<dbReference type="Proteomes" id="UP000076623">
    <property type="component" value="Chromosome"/>
</dbReference>
<dbReference type="EMBL" id="CP015378">
    <property type="protein sequence ID" value="ANC78848.1"/>
    <property type="molecule type" value="Genomic_DNA"/>
</dbReference>
<organism evidence="1 2">
    <name type="scientific">Fictibacillus phosphorivorans</name>
    <dbReference type="NCBI Taxonomy" id="1221500"/>
    <lineage>
        <taxon>Bacteria</taxon>
        <taxon>Bacillati</taxon>
        <taxon>Bacillota</taxon>
        <taxon>Bacilli</taxon>
        <taxon>Bacillales</taxon>
        <taxon>Fictibacillaceae</taxon>
        <taxon>Fictibacillus</taxon>
    </lineage>
</organism>